<dbReference type="CDD" id="cd04301">
    <property type="entry name" value="NAT_SF"/>
    <property type="match status" value="1"/>
</dbReference>
<keyword evidence="1 4" id="KW-0808">Transferase</keyword>
<evidence type="ECO:0000256" key="2">
    <source>
        <dbReference type="ARBA" id="ARBA00023315"/>
    </source>
</evidence>
<name>A0A6G7YP62_9SPHN</name>
<organism evidence="4 5">
    <name type="scientific">Sphingomonas piscis</name>
    <dbReference type="NCBI Taxonomy" id="2714943"/>
    <lineage>
        <taxon>Bacteria</taxon>
        <taxon>Pseudomonadati</taxon>
        <taxon>Pseudomonadota</taxon>
        <taxon>Alphaproteobacteria</taxon>
        <taxon>Sphingomonadales</taxon>
        <taxon>Sphingomonadaceae</taxon>
        <taxon>Sphingomonas</taxon>
    </lineage>
</organism>
<evidence type="ECO:0000256" key="1">
    <source>
        <dbReference type="ARBA" id="ARBA00022679"/>
    </source>
</evidence>
<dbReference type="GO" id="GO:0016747">
    <property type="term" value="F:acyltransferase activity, transferring groups other than amino-acyl groups"/>
    <property type="evidence" value="ECO:0007669"/>
    <property type="project" value="InterPro"/>
</dbReference>
<dbReference type="RefSeq" id="WP_166410923.1">
    <property type="nucleotide sequence ID" value="NZ_CP049869.1"/>
</dbReference>
<dbReference type="PROSITE" id="PS51186">
    <property type="entry name" value="GNAT"/>
    <property type="match status" value="1"/>
</dbReference>
<dbReference type="AlphaFoldDB" id="A0A6G7YP62"/>
<evidence type="ECO:0000313" key="4">
    <source>
        <dbReference type="EMBL" id="QIK78530.1"/>
    </source>
</evidence>
<keyword evidence="5" id="KW-1185">Reference proteome</keyword>
<dbReference type="InterPro" id="IPR000182">
    <property type="entry name" value="GNAT_dom"/>
</dbReference>
<dbReference type="EMBL" id="CP049869">
    <property type="protein sequence ID" value="QIK78530.1"/>
    <property type="molecule type" value="Genomic_DNA"/>
</dbReference>
<dbReference type="InterPro" id="IPR050832">
    <property type="entry name" value="Bact_Acetyltransf"/>
</dbReference>
<sequence length="154" mass="16939">MRRELHGLIVRRASSADLTVWAALLAKLHPGQSAAEFEAELEQLTSLPEPYVGFLAFTDDGNAAGVIDARIRNYAEGSPDLKAAYVEDLWVEPEYRRSGVAAGLLSAVEGWAREQGMRWLGSDTEADRETSHAWHKAVGFEEVERLVVFGKALA</sequence>
<proteinExistence type="predicted"/>
<dbReference type="SUPFAM" id="SSF55729">
    <property type="entry name" value="Acyl-CoA N-acyltransferases (Nat)"/>
    <property type="match status" value="1"/>
</dbReference>
<evidence type="ECO:0000313" key="5">
    <source>
        <dbReference type="Proteomes" id="UP000503222"/>
    </source>
</evidence>
<accession>A0A6G7YP62</accession>
<dbReference type="Gene3D" id="3.40.630.30">
    <property type="match status" value="1"/>
</dbReference>
<dbReference type="InterPro" id="IPR016181">
    <property type="entry name" value="Acyl_CoA_acyltransferase"/>
</dbReference>
<dbReference type="Proteomes" id="UP000503222">
    <property type="component" value="Chromosome"/>
</dbReference>
<gene>
    <name evidence="4" type="ORF">G7077_06080</name>
</gene>
<feature type="domain" description="N-acetyltransferase" evidence="3">
    <location>
        <begin position="8"/>
        <end position="154"/>
    </location>
</feature>
<dbReference type="PANTHER" id="PTHR43877">
    <property type="entry name" value="AMINOALKYLPHOSPHONATE N-ACETYLTRANSFERASE-RELATED-RELATED"/>
    <property type="match status" value="1"/>
</dbReference>
<dbReference type="KEGG" id="spii:G7077_06080"/>
<dbReference type="Pfam" id="PF00583">
    <property type="entry name" value="Acetyltransf_1"/>
    <property type="match status" value="1"/>
</dbReference>
<protein>
    <submittedName>
        <fullName evidence="4">GNAT family N-acetyltransferase</fullName>
    </submittedName>
</protein>
<keyword evidence="2" id="KW-0012">Acyltransferase</keyword>
<evidence type="ECO:0000259" key="3">
    <source>
        <dbReference type="PROSITE" id="PS51186"/>
    </source>
</evidence>
<reference evidence="4 5" key="1">
    <citation type="submission" date="2020-03" db="EMBL/GenBank/DDBJ databases">
        <title>Sphingomonas sp. nov., isolated from fish.</title>
        <authorList>
            <person name="Hyun D.-W."/>
            <person name="Bae J.-W."/>
        </authorList>
    </citation>
    <scope>NUCLEOTIDE SEQUENCE [LARGE SCALE GENOMIC DNA]</scope>
    <source>
        <strain evidence="4 5">HDW15B</strain>
    </source>
</reference>